<proteinExistence type="predicted"/>
<evidence type="ECO:0000313" key="4">
    <source>
        <dbReference type="Proteomes" id="UP001302745"/>
    </source>
</evidence>
<dbReference type="InterPro" id="IPR025649">
    <property type="entry name" value="DUF4360"/>
</dbReference>
<organism evidence="3 4">
    <name type="scientific">Chaetomidium leptoderma</name>
    <dbReference type="NCBI Taxonomy" id="669021"/>
    <lineage>
        <taxon>Eukaryota</taxon>
        <taxon>Fungi</taxon>
        <taxon>Dikarya</taxon>
        <taxon>Ascomycota</taxon>
        <taxon>Pezizomycotina</taxon>
        <taxon>Sordariomycetes</taxon>
        <taxon>Sordariomycetidae</taxon>
        <taxon>Sordariales</taxon>
        <taxon>Chaetomiaceae</taxon>
        <taxon>Chaetomidium</taxon>
    </lineage>
</organism>
<keyword evidence="4" id="KW-1185">Reference proteome</keyword>
<feature type="compositionally biased region" description="Polar residues" evidence="1">
    <location>
        <begin position="122"/>
        <end position="133"/>
    </location>
</feature>
<feature type="region of interest" description="Disordered" evidence="1">
    <location>
        <begin position="120"/>
        <end position="139"/>
    </location>
</feature>
<evidence type="ECO:0000256" key="2">
    <source>
        <dbReference type="SAM" id="SignalP"/>
    </source>
</evidence>
<dbReference type="EMBL" id="MU857121">
    <property type="protein sequence ID" value="KAK4149806.1"/>
    <property type="molecule type" value="Genomic_DNA"/>
</dbReference>
<gene>
    <name evidence="3" type="ORF">C8A00DRAFT_18554</name>
</gene>
<feature type="chain" id="PRO_5042997447" description="Ubiquitin 3 binding protein But2 C-terminal domain-containing protein" evidence="2">
    <location>
        <begin position="18"/>
        <end position="210"/>
    </location>
</feature>
<keyword evidence="2" id="KW-0732">Signal</keyword>
<feature type="signal peptide" evidence="2">
    <location>
        <begin position="1"/>
        <end position="17"/>
    </location>
</feature>
<evidence type="ECO:0000313" key="3">
    <source>
        <dbReference type="EMBL" id="KAK4149806.1"/>
    </source>
</evidence>
<protein>
    <recommendedName>
        <fullName evidence="5">Ubiquitin 3 binding protein But2 C-terminal domain-containing protein</fullName>
    </recommendedName>
</protein>
<evidence type="ECO:0008006" key="5">
    <source>
        <dbReference type="Google" id="ProtNLM"/>
    </source>
</evidence>
<dbReference type="AlphaFoldDB" id="A0AAN6VGM3"/>
<dbReference type="Pfam" id="PF14273">
    <property type="entry name" value="DUF4360"/>
    <property type="match status" value="1"/>
</dbReference>
<reference evidence="3" key="2">
    <citation type="submission" date="2023-05" db="EMBL/GenBank/DDBJ databases">
        <authorList>
            <consortium name="Lawrence Berkeley National Laboratory"/>
            <person name="Steindorff A."/>
            <person name="Hensen N."/>
            <person name="Bonometti L."/>
            <person name="Westerberg I."/>
            <person name="Brannstrom I.O."/>
            <person name="Guillou S."/>
            <person name="Cros-Aarteil S."/>
            <person name="Calhoun S."/>
            <person name="Haridas S."/>
            <person name="Kuo A."/>
            <person name="Mondo S."/>
            <person name="Pangilinan J."/>
            <person name="Riley R."/>
            <person name="Labutti K."/>
            <person name="Andreopoulos B."/>
            <person name="Lipzen A."/>
            <person name="Chen C."/>
            <person name="Yanf M."/>
            <person name="Daum C."/>
            <person name="Ng V."/>
            <person name="Clum A."/>
            <person name="Ohm R."/>
            <person name="Martin F."/>
            <person name="Silar P."/>
            <person name="Natvig D."/>
            <person name="Lalanne C."/>
            <person name="Gautier V."/>
            <person name="Ament-Velasquez S.L."/>
            <person name="Kruys A."/>
            <person name="Hutchinson M.I."/>
            <person name="Powell A.J."/>
            <person name="Barry K."/>
            <person name="Miller A.N."/>
            <person name="Grigoriev I.V."/>
            <person name="Debuchy R."/>
            <person name="Gladieux P."/>
            <person name="Thoren M.H."/>
            <person name="Johannesson H."/>
        </authorList>
    </citation>
    <scope>NUCLEOTIDE SEQUENCE</scope>
    <source>
        <strain evidence="3">CBS 538.74</strain>
    </source>
</reference>
<name>A0AAN6VGM3_9PEZI</name>
<reference evidence="3" key="1">
    <citation type="journal article" date="2023" name="Mol. Phylogenet. Evol.">
        <title>Genome-scale phylogeny and comparative genomics of the fungal order Sordariales.</title>
        <authorList>
            <person name="Hensen N."/>
            <person name="Bonometti L."/>
            <person name="Westerberg I."/>
            <person name="Brannstrom I.O."/>
            <person name="Guillou S."/>
            <person name="Cros-Aarteil S."/>
            <person name="Calhoun S."/>
            <person name="Haridas S."/>
            <person name="Kuo A."/>
            <person name="Mondo S."/>
            <person name="Pangilinan J."/>
            <person name="Riley R."/>
            <person name="LaButti K."/>
            <person name="Andreopoulos B."/>
            <person name="Lipzen A."/>
            <person name="Chen C."/>
            <person name="Yan M."/>
            <person name="Daum C."/>
            <person name="Ng V."/>
            <person name="Clum A."/>
            <person name="Steindorff A."/>
            <person name="Ohm R.A."/>
            <person name="Martin F."/>
            <person name="Silar P."/>
            <person name="Natvig D.O."/>
            <person name="Lalanne C."/>
            <person name="Gautier V."/>
            <person name="Ament-Velasquez S.L."/>
            <person name="Kruys A."/>
            <person name="Hutchinson M.I."/>
            <person name="Powell A.J."/>
            <person name="Barry K."/>
            <person name="Miller A.N."/>
            <person name="Grigoriev I.V."/>
            <person name="Debuchy R."/>
            <person name="Gladieux P."/>
            <person name="Hiltunen Thoren M."/>
            <person name="Johannesson H."/>
        </authorList>
    </citation>
    <scope>NUCLEOTIDE SEQUENCE</scope>
    <source>
        <strain evidence="3">CBS 538.74</strain>
    </source>
</reference>
<evidence type="ECO:0000256" key="1">
    <source>
        <dbReference type="SAM" id="MobiDB-lite"/>
    </source>
</evidence>
<sequence length="210" mass="22881">MQYLTVTALLLPATVLANPIAVVRRAAPKAQFIGFSAQQGCGNNVSVAFDEANQVANVSLPEYSVRLPGPNRERGCSVTLTVRFPANVCTTGTAFGTASGQITLPDGVQAKFHARDYAVSPTPGQVSHNSPNGEWSGPINKRYTIDDTVSYTFRPDPNNRDVNFTLPGRLQLQPSNGPSGFLSNDRFVFDIRTQIPCCEFNTLLLRKSWF</sequence>
<dbReference type="Proteomes" id="UP001302745">
    <property type="component" value="Unassembled WGS sequence"/>
</dbReference>
<comment type="caution">
    <text evidence="3">The sequence shown here is derived from an EMBL/GenBank/DDBJ whole genome shotgun (WGS) entry which is preliminary data.</text>
</comment>
<accession>A0AAN6VGM3</accession>